<evidence type="ECO:0000256" key="1">
    <source>
        <dbReference type="ARBA" id="ARBA00004651"/>
    </source>
</evidence>
<dbReference type="GO" id="GO:0005886">
    <property type="term" value="C:plasma membrane"/>
    <property type="evidence" value="ECO:0007669"/>
    <property type="project" value="UniProtKB-SubCell"/>
</dbReference>
<reference evidence="10 11" key="1">
    <citation type="submission" date="2020-03" db="EMBL/GenBank/DDBJ databases">
        <authorList>
            <person name="Lai Q."/>
        </authorList>
    </citation>
    <scope>NUCLEOTIDE SEQUENCE [LARGE SCALE GENOMIC DNA]</scope>
    <source>
        <strain evidence="10 11">CCUG 25036</strain>
    </source>
</reference>
<feature type="transmembrane region" description="Helical" evidence="9">
    <location>
        <begin position="108"/>
        <end position="127"/>
    </location>
</feature>
<dbReference type="AlphaFoldDB" id="A0A7X5UDJ5"/>
<sequence>MYFAAAAAGFAASAGLIIAIGAQNAFILRQGIKRQHIGLVVVLCALSDIALIILGIAGIGALVQQYPVALQVFRFGGAAFLAVYGLMAARRALQGTSALTATTGGQQSWKRVALTCLAFTFLNPHVYLDTMVLLGSISTRYQHELRWVFAAGACSASVVWFITLGYGARMMQPVFRNPRAWRVLDGSIAVFMLTLCTMLLLNPLG</sequence>
<dbReference type="InterPro" id="IPR004777">
    <property type="entry name" value="Lys/arg_exporter"/>
</dbReference>
<evidence type="ECO:0000256" key="7">
    <source>
        <dbReference type="ARBA" id="ARBA00022989"/>
    </source>
</evidence>
<keyword evidence="3" id="KW-0813">Transport</keyword>
<evidence type="ECO:0000256" key="2">
    <source>
        <dbReference type="ARBA" id="ARBA00009043"/>
    </source>
</evidence>
<protein>
    <submittedName>
        <fullName evidence="10">Amino acid transporter</fullName>
    </submittedName>
</protein>
<accession>A0A7X5UDJ5</accession>
<dbReference type="NCBIfam" id="TIGR00948">
    <property type="entry name" value="2a75"/>
    <property type="match status" value="1"/>
</dbReference>
<dbReference type="EMBL" id="JAARLZ010000013">
    <property type="protein sequence ID" value="NII08516.1"/>
    <property type="molecule type" value="Genomic_DNA"/>
</dbReference>
<comment type="subcellular location">
    <subcellularLocation>
        <location evidence="1">Cell membrane</location>
        <topology evidence="1">Multi-pass membrane protein</topology>
    </subcellularLocation>
</comment>
<keyword evidence="7 9" id="KW-1133">Transmembrane helix</keyword>
<dbReference type="GO" id="GO:0015171">
    <property type="term" value="F:amino acid transmembrane transporter activity"/>
    <property type="evidence" value="ECO:0007669"/>
    <property type="project" value="TreeGrafter"/>
</dbReference>
<comment type="caution">
    <text evidence="10">The sequence shown here is derived from an EMBL/GenBank/DDBJ whole genome shotgun (WGS) entry which is preliminary data.</text>
</comment>
<evidence type="ECO:0000256" key="6">
    <source>
        <dbReference type="ARBA" id="ARBA00022970"/>
    </source>
</evidence>
<dbReference type="InterPro" id="IPR001123">
    <property type="entry name" value="LeuE-type"/>
</dbReference>
<dbReference type="Proteomes" id="UP000490980">
    <property type="component" value="Unassembled WGS sequence"/>
</dbReference>
<feature type="transmembrane region" description="Helical" evidence="9">
    <location>
        <begin position="180"/>
        <end position="201"/>
    </location>
</feature>
<evidence type="ECO:0000256" key="8">
    <source>
        <dbReference type="ARBA" id="ARBA00023136"/>
    </source>
</evidence>
<evidence type="ECO:0000256" key="4">
    <source>
        <dbReference type="ARBA" id="ARBA00022475"/>
    </source>
</evidence>
<organism evidence="10 11">
    <name type="scientific">Luteibacter anthropi</name>
    <dbReference type="NCBI Taxonomy" id="564369"/>
    <lineage>
        <taxon>Bacteria</taxon>
        <taxon>Pseudomonadati</taxon>
        <taxon>Pseudomonadota</taxon>
        <taxon>Gammaproteobacteria</taxon>
        <taxon>Lysobacterales</taxon>
        <taxon>Rhodanobacteraceae</taxon>
        <taxon>Luteibacter</taxon>
    </lineage>
</organism>
<evidence type="ECO:0000313" key="10">
    <source>
        <dbReference type="EMBL" id="NII08516.1"/>
    </source>
</evidence>
<feature type="transmembrane region" description="Helical" evidence="9">
    <location>
        <begin position="6"/>
        <end position="27"/>
    </location>
</feature>
<keyword evidence="11" id="KW-1185">Reference proteome</keyword>
<dbReference type="RefSeq" id="WP_166951490.1">
    <property type="nucleotide sequence ID" value="NZ_CP077072.1"/>
</dbReference>
<keyword evidence="5 9" id="KW-0812">Transmembrane</keyword>
<feature type="transmembrane region" description="Helical" evidence="9">
    <location>
        <begin position="39"/>
        <end position="62"/>
    </location>
</feature>
<evidence type="ECO:0000256" key="5">
    <source>
        <dbReference type="ARBA" id="ARBA00022692"/>
    </source>
</evidence>
<dbReference type="Pfam" id="PF01810">
    <property type="entry name" value="LysE"/>
    <property type="match status" value="1"/>
</dbReference>
<proteinExistence type="inferred from homology"/>
<evidence type="ECO:0000313" key="11">
    <source>
        <dbReference type="Proteomes" id="UP000490980"/>
    </source>
</evidence>
<feature type="transmembrane region" description="Helical" evidence="9">
    <location>
        <begin position="68"/>
        <end position="87"/>
    </location>
</feature>
<evidence type="ECO:0000256" key="9">
    <source>
        <dbReference type="SAM" id="Phobius"/>
    </source>
</evidence>
<feature type="transmembrane region" description="Helical" evidence="9">
    <location>
        <begin position="147"/>
        <end position="168"/>
    </location>
</feature>
<keyword evidence="4" id="KW-1003">Cell membrane</keyword>
<comment type="similarity">
    <text evidence="2">Belongs to the LysE/ArgO transporter (TC 2.A.75) family.</text>
</comment>
<keyword evidence="8 9" id="KW-0472">Membrane</keyword>
<name>A0A7X5UDJ5_9GAMM</name>
<keyword evidence="6" id="KW-0029">Amino-acid transport</keyword>
<evidence type="ECO:0000256" key="3">
    <source>
        <dbReference type="ARBA" id="ARBA00022448"/>
    </source>
</evidence>
<dbReference type="PANTHER" id="PTHR30086:SF20">
    <property type="entry name" value="ARGININE EXPORTER PROTEIN ARGO-RELATED"/>
    <property type="match status" value="1"/>
</dbReference>
<dbReference type="PANTHER" id="PTHR30086">
    <property type="entry name" value="ARGININE EXPORTER PROTEIN ARGO"/>
    <property type="match status" value="1"/>
</dbReference>
<gene>
    <name evidence="10" type="ORF">HBF25_19200</name>
</gene>